<feature type="transmembrane region" description="Helical" evidence="1">
    <location>
        <begin position="115"/>
        <end position="134"/>
    </location>
</feature>
<dbReference type="EMBL" id="BMEV01000027">
    <property type="protein sequence ID" value="GFZ75990.1"/>
    <property type="molecule type" value="Genomic_DNA"/>
</dbReference>
<reference evidence="3" key="1">
    <citation type="journal article" date="2014" name="Int. J. Syst. Evol. Microbiol.">
        <title>Complete genome sequence of Corynebacterium casei LMG S-19264T (=DSM 44701T), isolated from a smear-ripened cheese.</title>
        <authorList>
            <consortium name="US DOE Joint Genome Institute (JGI-PGF)"/>
            <person name="Walter F."/>
            <person name="Albersmeier A."/>
            <person name="Kalinowski J."/>
            <person name="Ruckert C."/>
        </authorList>
    </citation>
    <scope>NUCLEOTIDE SEQUENCE</scope>
    <source>
        <strain evidence="3">CGMCC 1.12360</strain>
    </source>
</reference>
<dbReference type="SMART" id="SM00014">
    <property type="entry name" value="acidPPc"/>
    <property type="match status" value="1"/>
</dbReference>
<feature type="transmembrane region" description="Helical" evidence="1">
    <location>
        <begin position="170"/>
        <end position="191"/>
    </location>
</feature>
<keyword evidence="4" id="KW-1185">Reference proteome</keyword>
<proteinExistence type="predicted"/>
<feature type="transmembrane region" description="Helical" evidence="1">
    <location>
        <begin position="45"/>
        <end position="70"/>
    </location>
</feature>
<feature type="domain" description="Phosphatidic acid phosphatase type 2/haloperoxidase" evidence="2">
    <location>
        <begin position="75"/>
        <end position="188"/>
    </location>
</feature>
<evidence type="ECO:0000313" key="3">
    <source>
        <dbReference type="EMBL" id="GFZ75990.1"/>
    </source>
</evidence>
<comment type="caution">
    <text evidence="3">The sequence shown here is derived from an EMBL/GenBank/DDBJ whole genome shotgun (WGS) entry which is preliminary data.</text>
</comment>
<dbReference type="InterPro" id="IPR036938">
    <property type="entry name" value="PAP2/HPO_sf"/>
</dbReference>
<name>A0A8J2TJ12_9BACI</name>
<keyword evidence="1" id="KW-1133">Transmembrane helix</keyword>
<dbReference type="SUPFAM" id="SSF48317">
    <property type="entry name" value="Acid phosphatase/Vanadium-dependent haloperoxidase"/>
    <property type="match status" value="1"/>
</dbReference>
<feature type="transmembrane region" description="Helical" evidence="1">
    <location>
        <begin position="146"/>
        <end position="164"/>
    </location>
</feature>
<evidence type="ECO:0000256" key="1">
    <source>
        <dbReference type="SAM" id="Phobius"/>
    </source>
</evidence>
<dbReference type="PANTHER" id="PTHR14969">
    <property type="entry name" value="SPHINGOSINE-1-PHOSPHATE PHOSPHOHYDROLASE"/>
    <property type="match status" value="1"/>
</dbReference>
<organism evidence="3 4">
    <name type="scientific">Compostibacillus humi</name>
    <dbReference type="NCBI Taxonomy" id="1245525"/>
    <lineage>
        <taxon>Bacteria</taxon>
        <taxon>Bacillati</taxon>
        <taxon>Bacillota</taxon>
        <taxon>Bacilli</taxon>
        <taxon>Bacillales</taxon>
        <taxon>Bacillaceae</taxon>
        <taxon>Compostibacillus</taxon>
    </lineage>
</organism>
<dbReference type="Gene3D" id="1.20.144.10">
    <property type="entry name" value="Phosphatidic acid phosphatase type 2/haloperoxidase"/>
    <property type="match status" value="2"/>
</dbReference>
<feature type="transmembrane region" description="Helical" evidence="1">
    <location>
        <begin position="77"/>
        <end position="95"/>
    </location>
</feature>
<gene>
    <name evidence="3" type="ORF">GCM10010978_17130</name>
</gene>
<dbReference type="RefSeq" id="WP_188391979.1">
    <property type="nucleotide sequence ID" value="NZ_BMEV01000027.1"/>
</dbReference>
<protein>
    <submittedName>
        <fullName evidence="3">Phosphatidylglycerophosphatase B</fullName>
    </submittedName>
</protein>
<keyword evidence="1" id="KW-0472">Membrane</keyword>
<dbReference type="AlphaFoldDB" id="A0A8J2TJ12"/>
<dbReference type="InterPro" id="IPR000326">
    <property type="entry name" value="PAP2/HPO"/>
</dbReference>
<accession>A0A8J2TJ12</accession>
<keyword evidence="1" id="KW-0812">Transmembrane</keyword>
<reference evidence="3" key="2">
    <citation type="submission" date="2020-09" db="EMBL/GenBank/DDBJ databases">
        <authorList>
            <person name="Sun Q."/>
            <person name="Zhou Y."/>
        </authorList>
    </citation>
    <scope>NUCLEOTIDE SEQUENCE</scope>
    <source>
        <strain evidence="3">CGMCC 1.12360</strain>
    </source>
</reference>
<evidence type="ECO:0000259" key="2">
    <source>
        <dbReference type="SMART" id="SM00014"/>
    </source>
</evidence>
<dbReference type="Proteomes" id="UP000602050">
    <property type="component" value="Unassembled WGS sequence"/>
</dbReference>
<dbReference type="CDD" id="cd03392">
    <property type="entry name" value="PAP2_like_2"/>
    <property type="match status" value="1"/>
</dbReference>
<dbReference type="Pfam" id="PF01569">
    <property type="entry name" value="PAP2"/>
    <property type="match status" value="1"/>
</dbReference>
<sequence length="199" mass="22688">MNKRLSFFAIAAFLIFCLFMLTYDTQFIAVVDQAAFDLLYGNETIAIFQSLGATKVIIAVTFVLAIFAWFRFRKIQLVLFILVTVGLGYYLNQIVKQIIERPRPEFLNQFTSFSFPSGHAMVGLLYLFTIAYVLGKTVSSIKVRSILWIIAAILILFIGLSRIAEGHHYASDIFAGWMLGCSWFTLCVKLYEISFKRNT</sequence>
<evidence type="ECO:0000313" key="4">
    <source>
        <dbReference type="Proteomes" id="UP000602050"/>
    </source>
</evidence>
<dbReference type="PANTHER" id="PTHR14969:SF13">
    <property type="entry name" value="AT30094P"/>
    <property type="match status" value="1"/>
</dbReference>